<sequence>MASSTRNVDKFSCTTSRFLLPAFRRPCYREIIGIDVKSDPADEVFSTWTKEDGQYYHVINTALLNDDYDILKSNVQYINSLRTAIRNNNQKESLKVYRGLSLTSENVKQEYKEGLQFLWPTFTCTSKNKDVAHGFGNYMFEIEASEDDWTYRTDISQYSEFPAEQEVLFYPYSGYIVKNIMHDAKIIQLKCIDTKKVESNCEKLIPEDIKIADPSRNMFVYFYKNSTDVHWSYADKPHEMFLIADNRNGYWDAPYRYHHRNGYFIDKGNDLWEEYQNNKLFAKFKRVHDGNN</sequence>
<dbReference type="Gene3D" id="3.90.176.10">
    <property type="entry name" value="Toxin ADP-ribosyltransferase, Chain A, domain 1"/>
    <property type="match status" value="1"/>
</dbReference>
<evidence type="ECO:0000313" key="10">
    <source>
        <dbReference type="EMBL" id="CAF2082464.1"/>
    </source>
</evidence>
<keyword evidence="7" id="KW-0843">Virulence</keyword>
<dbReference type="EMBL" id="CAJOBG010012695">
    <property type="protein sequence ID" value="CAF4290096.1"/>
    <property type="molecule type" value="Genomic_DNA"/>
</dbReference>
<dbReference type="EMBL" id="CAJOBF010002903">
    <property type="protein sequence ID" value="CAF4062638.1"/>
    <property type="molecule type" value="Genomic_DNA"/>
</dbReference>
<dbReference type="AlphaFoldDB" id="A0A816S9Y4"/>
<keyword evidence="3" id="KW-0800">Toxin</keyword>
<evidence type="ECO:0000313" key="12">
    <source>
        <dbReference type="EMBL" id="CAF4290096.1"/>
    </source>
</evidence>
<dbReference type="GO" id="GO:0090729">
    <property type="term" value="F:toxin activity"/>
    <property type="evidence" value="ECO:0007669"/>
    <property type="project" value="UniProtKB-KW"/>
</dbReference>
<comment type="subcellular location">
    <subcellularLocation>
        <location evidence="1">Secreted</location>
    </subcellularLocation>
</comment>
<evidence type="ECO:0000256" key="2">
    <source>
        <dbReference type="ARBA" id="ARBA00022525"/>
    </source>
</evidence>
<evidence type="ECO:0000313" key="13">
    <source>
        <dbReference type="Proteomes" id="UP000663856"/>
    </source>
</evidence>
<dbReference type="EMBL" id="CAJNRG010003364">
    <property type="protein sequence ID" value="CAF2056657.1"/>
    <property type="molecule type" value="Genomic_DNA"/>
</dbReference>
<dbReference type="EMBL" id="CAJNRF010006582">
    <property type="protein sequence ID" value="CAF2082464.1"/>
    <property type="molecule type" value="Genomic_DNA"/>
</dbReference>
<dbReference type="PANTHER" id="PTHR10339">
    <property type="entry name" value="ADP-RIBOSYLTRANSFERASE"/>
    <property type="match status" value="1"/>
</dbReference>
<keyword evidence="14" id="KW-1185">Reference proteome</keyword>
<evidence type="ECO:0000259" key="8">
    <source>
        <dbReference type="Pfam" id="PF03496"/>
    </source>
</evidence>
<dbReference type="InterPro" id="IPR003540">
    <property type="entry name" value="ADP-ribosyltransferase"/>
</dbReference>
<dbReference type="GO" id="GO:0003950">
    <property type="term" value="F:NAD+ poly-ADP-ribosyltransferase activity"/>
    <property type="evidence" value="ECO:0007669"/>
    <property type="project" value="TreeGrafter"/>
</dbReference>
<name>A0A816S9Y4_9BILA</name>
<feature type="domain" description="ADP ribosyltransferase" evidence="8">
    <location>
        <begin position="54"/>
        <end position="181"/>
    </location>
</feature>
<evidence type="ECO:0000256" key="3">
    <source>
        <dbReference type="ARBA" id="ARBA00022656"/>
    </source>
</evidence>
<dbReference type="Pfam" id="PF03496">
    <property type="entry name" value="ADPrib_exo_Tox"/>
    <property type="match status" value="1"/>
</dbReference>
<evidence type="ECO:0000256" key="6">
    <source>
        <dbReference type="ARBA" id="ARBA00022695"/>
    </source>
</evidence>
<accession>A0A816S9Y4</accession>
<dbReference type="PANTHER" id="PTHR10339:SF25">
    <property type="entry name" value="SECRETED EXOENZYME S"/>
    <property type="match status" value="1"/>
</dbReference>
<dbReference type="Proteomes" id="UP000663856">
    <property type="component" value="Unassembled WGS sequence"/>
</dbReference>
<dbReference type="GO" id="GO:0016779">
    <property type="term" value="F:nucleotidyltransferase activity"/>
    <property type="evidence" value="ECO:0007669"/>
    <property type="project" value="UniProtKB-KW"/>
</dbReference>
<dbReference type="InterPro" id="IPR050999">
    <property type="entry name" value="ADP-ribosyltransferase_ARG"/>
</dbReference>
<proteinExistence type="predicted"/>
<keyword evidence="6" id="KW-0548">Nucleotidyltransferase</keyword>
<dbReference type="PROSITE" id="PS51996">
    <property type="entry name" value="TR_MART"/>
    <property type="match status" value="1"/>
</dbReference>
<keyword evidence="4" id="KW-0328">Glycosyltransferase</keyword>
<evidence type="ECO:0000313" key="9">
    <source>
        <dbReference type="EMBL" id="CAF2056657.1"/>
    </source>
</evidence>
<dbReference type="Proteomes" id="UP000663866">
    <property type="component" value="Unassembled WGS sequence"/>
</dbReference>
<evidence type="ECO:0000256" key="1">
    <source>
        <dbReference type="ARBA" id="ARBA00004613"/>
    </source>
</evidence>
<organism evidence="10 13">
    <name type="scientific">Rotaria magnacalcarata</name>
    <dbReference type="NCBI Taxonomy" id="392030"/>
    <lineage>
        <taxon>Eukaryota</taxon>
        <taxon>Metazoa</taxon>
        <taxon>Spiralia</taxon>
        <taxon>Gnathifera</taxon>
        <taxon>Rotifera</taxon>
        <taxon>Eurotatoria</taxon>
        <taxon>Bdelloidea</taxon>
        <taxon>Philodinida</taxon>
        <taxon>Philodinidae</taxon>
        <taxon>Rotaria</taxon>
    </lineage>
</organism>
<dbReference type="GO" id="GO:0106274">
    <property type="term" value="F:NAD+-protein-arginine ADP-ribosyltransferase activity"/>
    <property type="evidence" value="ECO:0007669"/>
    <property type="project" value="UniProtKB-EC"/>
</dbReference>
<evidence type="ECO:0000256" key="7">
    <source>
        <dbReference type="ARBA" id="ARBA00023026"/>
    </source>
</evidence>
<evidence type="ECO:0000256" key="4">
    <source>
        <dbReference type="ARBA" id="ARBA00022676"/>
    </source>
</evidence>
<evidence type="ECO:0000313" key="11">
    <source>
        <dbReference type="EMBL" id="CAF4062638.1"/>
    </source>
</evidence>
<dbReference type="Proteomes" id="UP000663842">
    <property type="component" value="Unassembled WGS sequence"/>
</dbReference>
<evidence type="ECO:0000256" key="5">
    <source>
        <dbReference type="ARBA" id="ARBA00022679"/>
    </source>
</evidence>
<dbReference type="SUPFAM" id="SSF56399">
    <property type="entry name" value="ADP-ribosylation"/>
    <property type="match status" value="1"/>
</dbReference>
<dbReference type="Proteomes" id="UP000663887">
    <property type="component" value="Unassembled WGS sequence"/>
</dbReference>
<gene>
    <name evidence="12" type="ORF">OVN521_LOCUS30891</name>
    <name evidence="11" type="ORF">UXM345_LOCUS19932</name>
    <name evidence="10" type="ORF">WKI299_LOCUS16448</name>
    <name evidence="9" type="ORF">XDN619_LOCUS9806</name>
</gene>
<keyword evidence="5" id="KW-0808">Transferase</keyword>
<protein>
    <recommendedName>
        <fullName evidence="8">ADP ribosyltransferase domain-containing protein</fullName>
    </recommendedName>
</protein>
<reference evidence="10" key="1">
    <citation type="submission" date="2021-02" db="EMBL/GenBank/DDBJ databases">
        <authorList>
            <person name="Nowell W R."/>
        </authorList>
    </citation>
    <scope>NUCLEOTIDE SEQUENCE</scope>
</reference>
<comment type="caution">
    <text evidence="10">The sequence shown here is derived from an EMBL/GenBank/DDBJ whole genome shotgun (WGS) entry which is preliminary data.</text>
</comment>
<keyword evidence="2" id="KW-0964">Secreted</keyword>
<evidence type="ECO:0000313" key="14">
    <source>
        <dbReference type="Proteomes" id="UP000663866"/>
    </source>
</evidence>
<dbReference type="GO" id="GO:0005576">
    <property type="term" value="C:extracellular region"/>
    <property type="evidence" value="ECO:0007669"/>
    <property type="project" value="UniProtKB-SubCell"/>
</dbReference>